<evidence type="ECO:0000313" key="3">
    <source>
        <dbReference type="Proteomes" id="UP000287651"/>
    </source>
</evidence>
<sequence>MLLPRFHNSGIRAKVFVQKIDFKLRVMRLNNVESFYVFLLCFRSEGSEEEGRLATSSPHAGPIGYDHDKPAREASGARKGRQSLVGAAAHMGGAYGQKRYPRAQPLAARRPQGGSTAGRPQGAVACD</sequence>
<evidence type="ECO:0000256" key="1">
    <source>
        <dbReference type="SAM" id="MobiDB-lite"/>
    </source>
</evidence>
<dbReference type="EMBL" id="AMZH03011132">
    <property type="protein sequence ID" value="RRT53458.1"/>
    <property type="molecule type" value="Genomic_DNA"/>
</dbReference>
<accession>A0A426YP18</accession>
<dbReference type="AlphaFoldDB" id="A0A426YP18"/>
<feature type="compositionally biased region" description="Basic and acidic residues" evidence="1">
    <location>
        <begin position="65"/>
        <end position="76"/>
    </location>
</feature>
<evidence type="ECO:0000313" key="2">
    <source>
        <dbReference type="EMBL" id="RRT53458.1"/>
    </source>
</evidence>
<name>A0A426YP18_ENSVE</name>
<feature type="region of interest" description="Disordered" evidence="1">
    <location>
        <begin position="49"/>
        <end position="127"/>
    </location>
</feature>
<protein>
    <submittedName>
        <fullName evidence="2">Uncharacterized protein</fullName>
    </submittedName>
</protein>
<dbReference type="Proteomes" id="UP000287651">
    <property type="component" value="Unassembled WGS sequence"/>
</dbReference>
<proteinExistence type="predicted"/>
<comment type="caution">
    <text evidence="2">The sequence shown here is derived from an EMBL/GenBank/DDBJ whole genome shotgun (WGS) entry which is preliminary data.</text>
</comment>
<organism evidence="2 3">
    <name type="scientific">Ensete ventricosum</name>
    <name type="common">Abyssinian banana</name>
    <name type="synonym">Musa ensete</name>
    <dbReference type="NCBI Taxonomy" id="4639"/>
    <lineage>
        <taxon>Eukaryota</taxon>
        <taxon>Viridiplantae</taxon>
        <taxon>Streptophyta</taxon>
        <taxon>Embryophyta</taxon>
        <taxon>Tracheophyta</taxon>
        <taxon>Spermatophyta</taxon>
        <taxon>Magnoliopsida</taxon>
        <taxon>Liliopsida</taxon>
        <taxon>Zingiberales</taxon>
        <taxon>Musaceae</taxon>
        <taxon>Ensete</taxon>
    </lineage>
</organism>
<reference evidence="2 3" key="1">
    <citation type="journal article" date="2014" name="Agronomy (Basel)">
        <title>A Draft Genome Sequence for Ensete ventricosum, the Drought-Tolerant Tree Against Hunger.</title>
        <authorList>
            <person name="Harrison J."/>
            <person name="Moore K.A."/>
            <person name="Paszkiewicz K."/>
            <person name="Jones T."/>
            <person name="Grant M."/>
            <person name="Ambacheew D."/>
            <person name="Muzemil S."/>
            <person name="Studholme D.J."/>
        </authorList>
    </citation>
    <scope>NUCLEOTIDE SEQUENCE [LARGE SCALE GENOMIC DNA]</scope>
</reference>
<gene>
    <name evidence="2" type="ORF">B296_00019846</name>
</gene>